<dbReference type="InterPro" id="IPR047854">
    <property type="entry name" value="RFC_lid"/>
</dbReference>
<dbReference type="GO" id="GO:0003677">
    <property type="term" value="F:DNA binding"/>
    <property type="evidence" value="ECO:0007669"/>
    <property type="project" value="InterPro"/>
</dbReference>
<evidence type="ECO:0000256" key="1">
    <source>
        <dbReference type="ARBA" id="ARBA00004123"/>
    </source>
</evidence>
<keyword evidence="8" id="KW-0732">Signal</keyword>
<dbReference type="GO" id="GO:0016887">
    <property type="term" value="F:ATP hydrolysis activity"/>
    <property type="evidence" value="ECO:0007669"/>
    <property type="project" value="InterPro"/>
</dbReference>
<keyword evidence="6" id="KW-0539">Nucleus</keyword>
<dbReference type="GO" id="GO:0006281">
    <property type="term" value="P:DNA repair"/>
    <property type="evidence" value="ECO:0007669"/>
    <property type="project" value="TreeGrafter"/>
</dbReference>
<comment type="similarity">
    <text evidence="2">Belongs to the activator 1 small subunits family.</text>
</comment>
<dbReference type="STRING" id="10029.G3GU57"/>
<dbReference type="GO" id="GO:0005524">
    <property type="term" value="F:ATP binding"/>
    <property type="evidence" value="ECO:0007669"/>
    <property type="project" value="UniProtKB-KW"/>
</dbReference>
<name>G3GU57_CRIGR</name>
<dbReference type="InterPro" id="IPR013748">
    <property type="entry name" value="Rep_factorC_C"/>
</dbReference>
<dbReference type="InterPro" id="IPR003593">
    <property type="entry name" value="AAA+_ATPase"/>
</dbReference>
<dbReference type="SMART" id="SM00382">
    <property type="entry name" value="AAA"/>
    <property type="match status" value="1"/>
</dbReference>
<evidence type="ECO:0000313" key="10">
    <source>
        <dbReference type="EMBL" id="EGV93138.1"/>
    </source>
</evidence>
<feature type="chain" id="PRO_5003443933" description="Activator 1 subunit 5" evidence="8">
    <location>
        <begin position="33"/>
        <end position="407"/>
    </location>
</feature>
<keyword evidence="3" id="KW-0235">DNA replication</keyword>
<evidence type="ECO:0000256" key="6">
    <source>
        <dbReference type="ARBA" id="ARBA00023242"/>
    </source>
</evidence>
<evidence type="ECO:0000256" key="4">
    <source>
        <dbReference type="ARBA" id="ARBA00022741"/>
    </source>
</evidence>
<keyword evidence="5" id="KW-0067">ATP-binding</keyword>
<dbReference type="AlphaFoldDB" id="G3GU57"/>
<dbReference type="GO" id="GO:0003689">
    <property type="term" value="F:DNA clamp loader activity"/>
    <property type="evidence" value="ECO:0007669"/>
    <property type="project" value="TreeGrafter"/>
</dbReference>
<dbReference type="SUPFAM" id="SSF52540">
    <property type="entry name" value="P-loop containing nucleoside triphosphate hydrolases"/>
    <property type="match status" value="1"/>
</dbReference>
<dbReference type="GO" id="GO:0005663">
    <property type="term" value="C:DNA replication factor C complex"/>
    <property type="evidence" value="ECO:0007669"/>
    <property type="project" value="TreeGrafter"/>
</dbReference>
<feature type="signal peptide" evidence="8">
    <location>
        <begin position="1"/>
        <end position="32"/>
    </location>
</feature>
<dbReference type="Gene3D" id="1.10.8.60">
    <property type="match status" value="1"/>
</dbReference>
<evidence type="ECO:0000256" key="5">
    <source>
        <dbReference type="ARBA" id="ARBA00022840"/>
    </source>
</evidence>
<dbReference type="CDD" id="cd18140">
    <property type="entry name" value="HLD_clamp_RFC"/>
    <property type="match status" value="1"/>
</dbReference>
<accession>G3GU57</accession>
<evidence type="ECO:0000256" key="2">
    <source>
        <dbReference type="ARBA" id="ARBA00005378"/>
    </source>
</evidence>
<dbReference type="InterPro" id="IPR027417">
    <property type="entry name" value="P-loop_NTPase"/>
</dbReference>
<dbReference type="FunFam" id="1.10.8.60:FF:000028">
    <property type="entry name" value="Replication factor C subunit 5"/>
    <property type="match status" value="1"/>
</dbReference>
<proteinExistence type="inferred from homology"/>
<dbReference type="Gene3D" id="1.20.272.10">
    <property type="match status" value="1"/>
</dbReference>
<evidence type="ECO:0000256" key="8">
    <source>
        <dbReference type="SAM" id="SignalP"/>
    </source>
</evidence>
<dbReference type="PANTHER" id="PTHR11669">
    <property type="entry name" value="REPLICATION FACTOR C / DNA POLYMERASE III GAMMA-TAU SUBUNIT"/>
    <property type="match status" value="1"/>
</dbReference>
<dbReference type="InterPro" id="IPR008921">
    <property type="entry name" value="DNA_pol3_clamp-load_cplx_C"/>
</dbReference>
<dbReference type="Proteomes" id="UP000001075">
    <property type="component" value="Unassembled WGS sequence"/>
</dbReference>
<dbReference type="Pfam" id="PF00004">
    <property type="entry name" value="AAA"/>
    <property type="match status" value="1"/>
</dbReference>
<dbReference type="GO" id="GO:0005634">
    <property type="term" value="C:nucleus"/>
    <property type="evidence" value="ECO:0007669"/>
    <property type="project" value="UniProtKB-SubCell"/>
</dbReference>
<evidence type="ECO:0000256" key="7">
    <source>
        <dbReference type="ARBA" id="ARBA00080380"/>
    </source>
</evidence>
<evidence type="ECO:0000256" key="3">
    <source>
        <dbReference type="ARBA" id="ARBA00022705"/>
    </source>
</evidence>
<evidence type="ECO:0000313" key="11">
    <source>
        <dbReference type="Proteomes" id="UP000001075"/>
    </source>
</evidence>
<dbReference type="EMBL" id="JH000026">
    <property type="protein sequence ID" value="EGV93138.1"/>
    <property type="molecule type" value="Genomic_DNA"/>
</dbReference>
<dbReference type="InterPro" id="IPR003959">
    <property type="entry name" value="ATPase_AAA_core"/>
</dbReference>
<dbReference type="InterPro" id="IPR050238">
    <property type="entry name" value="DNA_Rep/Repair_Clamp_Loader"/>
</dbReference>
<dbReference type="Gene3D" id="3.40.50.300">
    <property type="entry name" value="P-loop containing nucleotide triphosphate hydrolases"/>
    <property type="match status" value="1"/>
</dbReference>
<keyword evidence="4" id="KW-0547">Nucleotide-binding</keyword>
<dbReference type="FunCoup" id="G3GU57">
    <property type="interactions" value="2045"/>
</dbReference>
<comment type="subcellular location">
    <subcellularLocation>
        <location evidence="1">Nucleus</location>
    </subcellularLocation>
</comment>
<dbReference type="InParanoid" id="G3GU57"/>
<dbReference type="GO" id="GO:0006261">
    <property type="term" value="P:DNA-templated DNA replication"/>
    <property type="evidence" value="ECO:0007669"/>
    <property type="project" value="TreeGrafter"/>
</dbReference>
<feature type="domain" description="AAA+ ATPase" evidence="9">
    <location>
        <begin position="122"/>
        <end position="247"/>
    </location>
</feature>
<dbReference type="Pfam" id="PF21960">
    <property type="entry name" value="RCF1-5-like_lid"/>
    <property type="match status" value="1"/>
</dbReference>
<protein>
    <recommendedName>
        <fullName evidence="7">Activator 1 subunit 5</fullName>
    </recommendedName>
</protein>
<dbReference type="PANTHER" id="PTHR11669:SF9">
    <property type="entry name" value="REPLICATION FACTOR C SUBUNIT 5"/>
    <property type="match status" value="1"/>
</dbReference>
<organism evidence="10 11">
    <name type="scientific">Cricetulus griseus</name>
    <name type="common">Chinese hamster</name>
    <name type="synonym">Cricetulus barabensis griseus</name>
    <dbReference type="NCBI Taxonomy" id="10029"/>
    <lineage>
        <taxon>Eukaryota</taxon>
        <taxon>Metazoa</taxon>
        <taxon>Chordata</taxon>
        <taxon>Craniata</taxon>
        <taxon>Vertebrata</taxon>
        <taxon>Euteleostomi</taxon>
        <taxon>Mammalia</taxon>
        <taxon>Eutheria</taxon>
        <taxon>Euarchontoglires</taxon>
        <taxon>Glires</taxon>
        <taxon>Rodentia</taxon>
        <taxon>Myomorpha</taxon>
        <taxon>Muroidea</taxon>
        <taxon>Cricetidae</taxon>
        <taxon>Cricetinae</taxon>
        <taxon>Cricetulus</taxon>
    </lineage>
</organism>
<sequence>MEPRAHCLYPHPRKCFWLWNLLLHCGLPLRWQDVVLVRPAVAPAAARRPLSLDLLRGSDSPLRLEQPAVAGQPAGASGYLATRALATGKRPAGGRKPEAGGEASRGLVCARTLIQKFISEDRLPHLLLYGPPGTGKTSTILACAKQLYKDKEFGSMVLEGRRNDLVSSKRINQDGPRDVGVLGKGFKLVILDEADAMTQDAQNALRRVIEKFTENTRFCLICNYLSKIIPALQSRCTRFRFGPLTPELMVPRLEHVVQEENVDISEDGMKALITLSSGDMRRALNILQSTNMAFGKVTEETVYTCTGHPLKTDIANILDWMLNQDFTTAYRHIMELKTLKGLALHDILTEVHLFVHRVDFPSSVRIHLLTKMADIEYRLSVGTSEKIQLSSLIAAFQVTRDLIVSEA</sequence>
<dbReference type="CDD" id="cd00009">
    <property type="entry name" value="AAA"/>
    <property type="match status" value="1"/>
</dbReference>
<reference evidence="11" key="1">
    <citation type="journal article" date="2011" name="Nat. Biotechnol.">
        <title>The genomic sequence of the Chinese hamster ovary (CHO)-K1 cell line.</title>
        <authorList>
            <person name="Xu X."/>
            <person name="Nagarajan H."/>
            <person name="Lewis N.E."/>
            <person name="Pan S."/>
            <person name="Cai Z."/>
            <person name="Liu X."/>
            <person name="Chen W."/>
            <person name="Xie M."/>
            <person name="Wang W."/>
            <person name="Hammond S."/>
            <person name="Andersen M.R."/>
            <person name="Neff N."/>
            <person name="Passarelli B."/>
            <person name="Koh W."/>
            <person name="Fan H.C."/>
            <person name="Wang J."/>
            <person name="Gui Y."/>
            <person name="Lee K.H."/>
            <person name="Betenbaugh M.J."/>
            <person name="Quake S.R."/>
            <person name="Famili I."/>
            <person name="Palsson B.O."/>
            <person name="Wang J."/>
        </authorList>
    </citation>
    <scope>NUCLEOTIDE SEQUENCE [LARGE SCALE GENOMIC DNA]</scope>
    <source>
        <strain evidence="11">CHO K1 cell line</strain>
    </source>
</reference>
<dbReference type="FunFam" id="1.20.272.10:FF:000004">
    <property type="entry name" value="Replication factor C subunit 5"/>
    <property type="match status" value="1"/>
</dbReference>
<gene>
    <name evidence="10" type="ORF">I79_001208</name>
</gene>
<evidence type="ECO:0000259" key="9">
    <source>
        <dbReference type="SMART" id="SM00382"/>
    </source>
</evidence>
<dbReference type="SUPFAM" id="SSF48019">
    <property type="entry name" value="post-AAA+ oligomerization domain-like"/>
    <property type="match status" value="1"/>
</dbReference>
<dbReference type="Pfam" id="PF08542">
    <property type="entry name" value="Rep_fac_C"/>
    <property type="match status" value="1"/>
</dbReference>